<dbReference type="Proteomes" id="UP000474777">
    <property type="component" value="Unassembled WGS sequence"/>
</dbReference>
<gene>
    <name evidence="1" type="ORF">GXP69_10375</name>
</gene>
<evidence type="ECO:0000313" key="2">
    <source>
        <dbReference type="Proteomes" id="UP000474777"/>
    </source>
</evidence>
<accession>A0A6B3LXA5</accession>
<dbReference type="AlphaFoldDB" id="A0A6B3LXA5"/>
<dbReference type="GO" id="GO:0004180">
    <property type="term" value="F:carboxypeptidase activity"/>
    <property type="evidence" value="ECO:0007669"/>
    <property type="project" value="UniProtKB-KW"/>
</dbReference>
<dbReference type="SUPFAM" id="SSF49464">
    <property type="entry name" value="Carboxypeptidase regulatory domain-like"/>
    <property type="match status" value="1"/>
</dbReference>
<dbReference type="EMBL" id="JAAGWD010000004">
    <property type="protein sequence ID" value="NEM98101.1"/>
    <property type="molecule type" value="Genomic_DNA"/>
</dbReference>
<organism evidence="1 2">
    <name type="scientific">Pontibacter burrus</name>
    <dbReference type="NCBI Taxonomy" id="2704466"/>
    <lineage>
        <taxon>Bacteria</taxon>
        <taxon>Pseudomonadati</taxon>
        <taxon>Bacteroidota</taxon>
        <taxon>Cytophagia</taxon>
        <taxon>Cytophagales</taxon>
        <taxon>Hymenobacteraceae</taxon>
        <taxon>Pontibacter</taxon>
    </lineage>
</organism>
<evidence type="ECO:0000313" key="1">
    <source>
        <dbReference type="EMBL" id="NEM98101.1"/>
    </source>
</evidence>
<keyword evidence="1" id="KW-0378">Hydrolase</keyword>
<dbReference type="RefSeq" id="WP_163914996.1">
    <property type="nucleotide sequence ID" value="NZ_JAAGWD010000004.1"/>
</dbReference>
<keyword evidence="1" id="KW-0645">Protease</keyword>
<keyword evidence="2" id="KW-1185">Reference proteome</keyword>
<protein>
    <submittedName>
        <fullName evidence="1">Carboxypeptidase regulatory-like domain-containing protein</fullName>
    </submittedName>
</protein>
<dbReference type="InterPro" id="IPR008969">
    <property type="entry name" value="CarboxyPept-like_regulatory"/>
</dbReference>
<comment type="caution">
    <text evidence="1">The sequence shown here is derived from an EMBL/GenBank/DDBJ whole genome shotgun (WGS) entry which is preliminary data.</text>
</comment>
<dbReference type="Pfam" id="PF13620">
    <property type="entry name" value="CarboxypepD_reg"/>
    <property type="match status" value="1"/>
</dbReference>
<sequence>MKQTYTLLFVLVMLCAGCSEPEDYSPVLRGTISGKVIAYNEYQEPESAEGATVTITGYKINMQATTDAAGNYSIENVPHTDLIITAQKPGFKGSQRAELNFFTEKEEIDIRMSKAPSVYVKQAELFWHQNDALRANFILSAAVPAGKDYKIATFVGKTPDVSDTNYAVKSVNGFTSLGEDSNLVLPSISVESLKNRHGFKAGDVAYVKIYTGATVIYGYWEGDKYFEGPGLNTSNAQTFTIRIP</sequence>
<dbReference type="Gene3D" id="2.60.40.1120">
    <property type="entry name" value="Carboxypeptidase-like, regulatory domain"/>
    <property type="match status" value="1"/>
</dbReference>
<reference evidence="1 2" key="1">
    <citation type="submission" date="2020-02" db="EMBL/GenBank/DDBJ databases">
        <authorList>
            <person name="Kim M.K."/>
        </authorList>
    </citation>
    <scope>NUCLEOTIDE SEQUENCE [LARGE SCALE GENOMIC DNA]</scope>
    <source>
        <strain evidence="1 2">BT327</strain>
    </source>
</reference>
<keyword evidence="1" id="KW-0121">Carboxypeptidase</keyword>
<proteinExistence type="predicted"/>
<name>A0A6B3LXA5_9BACT</name>